<dbReference type="EMBL" id="JAMKBI010000008">
    <property type="protein sequence ID" value="MCZ8534036.1"/>
    <property type="molecule type" value="Genomic_DNA"/>
</dbReference>
<dbReference type="GO" id="GO:0016747">
    <property type="term" value="F:acyltransferase activity, transferring groups other than amino-acyl groups"/>
    <property type="evidence" value="ECO:0007669"/>
    <property type="project" value="InterPro"/>
</dbReference>
<comment type="caution">
    <text evidence="2">The sequence shown here is derived from an EMBL/GenBank/DDBJ whole genome shotgun (WGS) entry which is preliminary data.</text>
</comment>
<dbReference type="Pfam" id="PF13508">
    <property type="entry name" value="Acetyltransf_7"/>
    <property type="match status" value="1"/>
</dbReference>
<name>A0A9X3LC66_9BACI</name>
<evidence type="ECO:0000313" key="3">
    <source>
        <dbReference type="Proteomes" id="UP001152172"/>
    </source>
</evidence>
<protein>
    <submittedName>
        <fullName evidence="2">GNAT family N-acetyltransferase</fullName>
    </submittedName>
</protein>
<organism evidence="2 3">
    <name type="scientific">Psychrobacillus psychrodurans</name>
    <dbReference type="NCBI Taxonomy" id="126157"/>
    <lineage>
        <taxon>Bacteria</taxon>
        <taxon>Bacillati</taxon>
        <taxon>Bacillota</taxon>
        <taxon>Bacilli</taxon>
        <taxon>Bacillales</taxon>
        <taxon>Bacillaceae</taxon>
        <taxon>Psychrobacillus</taxon>
    </lineage>
</organism>
<proteinExistence type="predicted"/>
<gene>
    <name evidence="2" type="ORF">M9R61_12010</name>
</gene>
<evidence type="ECO:0000313" key="2">
    <source>
        <dbReference type="EMBL" id="MCZ8534036.1"/>
    </source>
</evidence>
<accession>A0A9X3LC66</accession>
<dbReference type="InterPro" id="IPR016181">
    <property type="entry name" value="Acyl_CoA_acyltransferase"/>
</dbReference>
<dbReference type="Gene3D" id="3.40.630.30">
    <property type="match status" value="1"/>
</dbReference>
<feature type="domain" description="N-acetyltransferase" evidence="1">
    <location>
        <begin position="1"/>
        <end position="135"/>
    </location>
</feature>
<dbReference type="CDD" id="cd04301">
    <property type="entry name" value="NAT_SF"/>
    <property type="match status" value="1"/>
</dbReference>
<dbReference type="PROSITE" id="PS51186">
    <property type="entry name" value="GNAT"/>
    <property type="match status" value="1"/>
</dbReference>
<keyword evidence="3" id="KW-1185">Reference proteome</keyword>
<sequence length="135" mass="15305">MKEMKSPPIQPNLRKLLSFATSERNIEREYGLYIQSPVLALYGYDFEDEVVGCIGIELLGLKRCEIKHIAVSPNHRGQGIGSKMISFIKVKHSLTSIFAETDKEAVNFYKNCGFKIKSLGEKYPGVERFQCILES</sequence>
<reference evidence="2" key="1">
    <citation type="submission" date="2022-05" db="EMBL/GenBank/DDBJ databases">
        <authorList>
            <person name="Colautti A."/>
            <person name="Iacumin L."/>
        </authorList>
    </citation>
    <scope>NUCLEOTIDE SEQUENCE</scope>
    <source>
        <strain evidence="2">DSM 30747</strain>
    </source>
</reference>
<dbReference type="SUPFAM" id="SSF55729">
    <property type="entry name" value="Acyl-CoA N-acyltransferases (Nat)"/>
    <property type="match status" value="1"/>
</dbReference>
<dbReference type="InterPro" id="IPR000182">
    <property type="entry name" value="GNAT_dom"/>
</dbReference>
<evidence type="ECO:0000259" key="1">
    <source>
        <dbReference type="PROSITE" id="PS51186"/>
    </source>
</evidence>
<dbReference type="Proteomes" id="UP001152172">
    <property type="component" value="Unassembled WGS sequence"/>
</dbReference>
<dbReference type="AlphaFoldDB" id="A0A9X3LC66"/>